<reference evidence="1 2" key="2">
    <citation type="journal article" date="2022" name="Mol. Ecol. Resour.">
        <title>The genomes of chicory, endive, great burdock and yacon provide insights into Asteraceae paleo-polyploidization history and plant inulin production.</title>
        <authorList>
            <person name="Fan W."/>
            <person name="Wang S."/>
            <person name="Wang H."/>
            <person name="Wang A."/>
            <person name="Jiang F."/>
            <person name="Liu H."/>
            <person name="Zhao H."/>
            <person name="Xu D."/>
            <person name="Zhang Y."/>
        </authorList>
    </citation>
    <scope>NUCLEOTIDE SEQUENCE [LARGE SCALE GENOMIC DNA]</scope>
    <source>
        <strain evidence="2">cv. Niubang</strain>
    </source>
</reference>
<reference evidence="2" key="1">
    <citation type="journal article" date="2022" name="Mol. Ecol. Resour.">
        <title>The genomes of chicory, endive, great burdock and yacon provide insights into Asteraceae palaeo-polyploidization history and plant inulin production.</title>
        <authorList>
            <person name="Fan W."/>
            <person name="Wang S."/>
            <person name="Wang H."/>
            <person name="Wang A."/>
            <person name="Jiang F."/>
            <person name="Liu H."/>
            <person name="Zhao H."/>
            <person name="Xu D."/>
            <person name="Zhang Y."/>
        </authorList>
    </citation>
    <scope>NUCLEOTIDE SEQUENCE [LARGE SCALE GENOMIC DNA]</scope>
    <source>
        <strain evidence="2">cv. Niubang</strain>
    </source>
</reference>
<evidence type="ECO:0000313" key="2">
    <source>
        <dbReference type="Proteomes" id="UP001055879"/>
    </source>
</evidence>
<gene>
    <name evidence="1" type="ORF">L6452_16394</name>
</gene>
<dbReference type="EMBL" id="CM042051">
    <property type="protein sequence ID" value="KAI3727774.1"/>
    <property type="molecule type" value="Genomic_DNA"/>
</dbReference>
<sequence>MPHCINSDSRNPNILTEEFYWRQFLQHVRKQMCFFRKALKSLEAIEPHVKSTTEQKHIDYHFRTNWIMKTLHLRKSCCTFLQDLGMRLKVNPGYEEACFNQIQARSYEG</sequence>
<name>A0ACB9C0E0_ARCLA</name>
<keyword evidence="2" id="KW-1185">Reference proteome</keyword>
<comment type="caution">
    <text evidence="1">The sequence shown here is derived from an EMBL/GenBank/DDBJ whole genome shotgun (WGS) entry which is preliminary data.</text>
</comment>
<dbReference type="Proteomes" id="UP001055879">
    <property type="component" value="Linkage Group LG05"/>
</dbReference>
<accession>A0ACB9C0E0</accession>
<proteinExistence type="predicted"/>
<evidence type="ECO:0000313" key="1">
    <source>
        <dbReference type="EMBL" id="KAI3727774.1"/>
    </source>
</evidence>
<protein>
    <submittedName>
        <fullName evidence="1">Uncharacterized protein</fullName>
    </submittedName>
</protein>
<organism evidence="1 2">
    <name type="scientific">Arctium lappa</name>
    <name type="common">Greater burdock</name>
    <name type="synonym">Lappa major</name>
    <dbReference type="NCBI Taxonomy" id="4217"/>
    <lineage>
        <taxon>Eukaryota</taxon>
        <taxon>Viridiplantae</taxon>
        <taxon>Streptophyta</taxon>
        <taxon>Embryophyta</taxon>
        <taxon>Tracheophyta</taxon>
        <taxon>Spermatophyta</taxon>
        <taxon>Magnoliopsida</taxon>
        <taxon>eudicotyledons</taxon>
        <taxon>Gunneridae</taxon>
        <taxon>Pentapetalae</taxon>
        <taxon>asterids</taxon>
        <taxon>campanulids</taxon>
        <taxon>Asterales</taxon>
        <taxon>Asteraceae</taxon>
        <taxon>Carduoideae</taxon>
        <taxon>Cardueae</taxon>
        <taxon>Arctiinae</taxon>
        <taxon>Arctium</taxon>
    </lineage>
</organism>